<evidence type="ECO:0000313" key="11">
    <source>
        <dbReference type="Proteomes" id="UP001642409"/>
    </source>
</evidence>
<evidence type="ECO:0000256" key="7">
    <source>
        <dbReference type="ARBA" id="ARBA00048782"/>
    </source>
</evidence>
<dbReference type="NCBIfam" id="TIGR00401">
    <property type="entry name" value="msrA"/>
    <property type="match status" value="1"/>
</dbReference>
<dbReference type="GO" id="GO:0008113">
    <property type="term" value="F:peptide-methionine (S)-S-oxide reductase activity"/>
    <property type="evidence" value="ECO:0007669"/>
    <property type="project" value="UniProtKB-EC"/>
</dbReference>
<comment type="similarity">
    <text evidence="1">Belongs to the MsrA Met sulfoxide reductase family.</text>
</comment>
<evidence type="ECO:0000259" key="8">
    <source>
        <dbReference type="Pfam" id="PF01625"/>
    </source>
</evidence>
<keyword evidence="11" id="KW-1185">Reference proteome</keyword>
<dbReference type="InterPro" id="IPR036509">
    <property type="entry name" value="Met_Sox_Rdtase_MsrA_sf"/>
</dbReference>
<dbReference type="Gene3D" id="3.30.1060.10">
    <property type="entry name" value="Peptide methionine sulphoxide reductase MsrA"/>
    <property type="match status" value="1"/>
</dbReference>
<evidence type="ECO:0000256" key="2">
    <source>
        <dbReference type="ARBA" id="ARBA00012502"/>
    </source>
</evidence>
<evidence type="ECO:0000256" key="3">
    <source>
        <dbReference type="ARBA" id="ARBA00023002"/>
    </source>
</evidence>
<dbReference type="EMBL" id="CAXDID020000533">
    <property type="protein sequence ID" value="CAL6100660.1"/>
    <property type="molecule type" value="Genomic_DNA"/>
</dbReference>
<comment type="caution">
    <text evidence="9">The sequence shown here is derived from an EMBL/GenBank/DDBJ whole genome shotgun (WGS) entry which is preliminary data.</text>
</comment>
<reference evidence="10 11" key="2">
    <citation type="submission" date="2024-07" db="EMBL/GenBank/DDBJ databases">
        <authorList>
            <person name="Akdeniz Z."/>
        </authorList>
    </citation>
    <scope>NUCLEOTIDE SEQUENCE [LARGE SCALE GENOMIC DNA]</scope>
</reference>
<feature type="domain" description="Peptide methionine sulphoxide reductase MsrA" evidence="8">
    <location>
        <begin position="4"/>
        <end position="141"/>
    </location>
</feature>
<dbReference type="EMBL" id="CATOUU010000334">
    <property type="protein sequence ID" value="CAI9925024.1"/>
    <property type="molecule type" value="Genomic_DNA"/>
</dbReference>
<organism evidence="9">
    <name type="scientific">Hexamita inflata</name>
    <dbReference type="NCBI Taxonomy" id="28002"/>
    <lineage>
        <taxon>Eukaryota</taxon>
        <taxon>Metamonada</taxon>
        <taxon>Diplomonadida</taxon>
        <taxon>Hexamitidae</taxon>
        <taxon>Hexamitinae</taxon>
        <taxon>Hexamita</taxon>
    </lineage>
</organism>
<dbReference type="Pfam" id="PF01625">
    <property type="entry name" value="PMSR"/>
    <property type="match status" value="1"/>
</dbReference>
<dbReference type="GO" id="GO:0034599">
    <property type="term" value="P:cellular response to oxidative stress"/>
    <property type="evidence" value="ECO:0007669"/>
    <property type="project" value="TreeGrafter"/>
</dbReference>
<evidence type="ECO:0000313" key="10">
    <source>
        <dbReference type="EMBL" id="CAL6100660.1"/>
    </source>
</evidence>
<name>A0AA86NU06_9EUKA</name>
<dbReference type="SUPFAM" id="SSF55068">
    <property type="entry name" value="Peptide methionine sulfoxide reductase"/>
    <property type="match status" value="1"/>
</dbReference>
<keyword evidence="3" id="KW-0560">Oxidoreductase</keyword>
<dbReference type="PANTHER" id="PTHR42799">
    <property type="entry name" value="MITOCHONDRIAL PEPTIDE METHIONINE SULFOXIDE REDUCTASE"/>
    <property type="match status" value="1"/>
</dbReference>
<dbReference type="EC" id="1.8.4.11" evidence="2"/>
<comment type="catalytic activity">
    <reaction evidence="6">
        <text>L-methionyl-[protein] + [thioredoxin]-disulfide + H2O = L-methionyl-(S)-S-oxide-[protein] + [thioredoxin]-dithiol</text>
        <dbReference type="Rhea" id="RHEA:14217"/>
        <dbReference type="Rhea" id="RHEA-COMP:10698"/>
        <dbReference type="Rhea" id="RHEA-COMP:10700"/>
        <dbReference type="Rhea" id="RHEA-COMP:12313"/>
        <dbReference type="Rhea" id="RHEA-COMP:12315"/>
        <dbReference type="ChEBI" id="CHEBI:15377"/>
        <dbReference type="ChEBI" id="CHEBI:16044"/>
        <dbReference type="ChEBI" id="CHEBI:29950"/>
        <dbReference type="ChEBI" id="CHEBI:44120"/>
        <dbReference type="ChEBI" id="CHEBI:50058"/>
        <dbReference type="EC" id="1.8.4.11"/>
    </reaction>
</comment>
<reference evidence="9" key="1">
    <citation type="submission" date="2023-06" db="EMBL/GenBank/DDBJ databases">
        <authorList>
            <person name="Kurt Z."/>
        </authorList>
    </citation>
    <scope>NUCLEOTIDE SEQUENCE</scope>
</reference>
<gene>
    <name evidence="9" type="ORF">HINF_LOCUS12669</name>
    <name evidence="10" type="ORF">HINF_LOCUS70661</name>
</gene>
<evidence type="ECO:0000256" key="5">
    <source>
        <dbReference type="ARBA" id="ARBA00030643"/>
    </source>
</evidence>
<protein>
    <recommendedName>
        <fullName evidence="2">peptide-methionine (S)-S-oxide reductase</fullName>
        <ecNumber evidence="2">1.8.4.11</ecNumber>
    </recommendedName>
    <alternativeName>
        <fullName evidence="5">Peptide-methionine (S)-S-oxide reductase</fullName>
    </alternativeName>
    <alternativeName>
        <fullName evidence="4">Protein-methionine-S-oxide reductase</fullName>
    </alternativeName>
</protein>
<evidence type="ECO:0000313" key="9">
    <source>
        <dbReference type="EMBL" id="CAI9925024.1"/>
    </source>
</evidence>
<evidence type="ECO:0000256" key="6">
    <source>
        <dbReference type="ARBA" id="ARBA00047806"/>
    </source>
</evidence>
<dbReference type="PANTHER" id="PTHR42799:SF2">
    <property type="entry name" value="MITOCHONDRIAL PEPTIDE METHIONINE SULFOXIDE REDUCTASE"/>
    <property type="match status" value="1"/>
</dbReference>
<dbReference type="AlphaFoldDB" id="A0AA86NU06"/>
<sequence length="151" mass="17448">MLTCYFSGGRFLHLYRIFYKIHGIVQLQAGYLNSVRKNPTIQLVNSGLTNAVECLQVQYNPHEISYEVLINIFIKQINVFQLNCQGSDVGTQYRAGIYHNDSKHKQIANEILSTLQFNCKEKIQVDVCSIANFYVAEDQFQFNKMEKQLIS</sequence>
<dbReference type="InterPro" id="IPR050162">
    <property type="entry name" value="MsrA_MetSO_reductase"/>
</dbReference>
<proteinExistence type="inferred from homology"/>
<accession>A0AA86NU06</accession>
<dbReference type="InterPro" id="IPR002569">
    <property type="entry name" value="Met_Sox_Rdtase_MsrA_dom"/>
</dbReference>
<dbReference type="Proteomes" id="UP001642409">
    <property type="component" value="Unassembled WGS sequence"/>
</dbReference>
<evidence type="ECO:0000256" key="1">
    <source>
        <dbReference type="ARBA" id="ARBA00005591"/>
    </source>
</evidence>
<evidence type="ECO:0000256" key="4">
    <source>
        <dbReference type="ARBA" id="ARBA00030273"/>
    </source>
</evidence>
<dbReference type="GO" id="GO:0005737">
    <property type="term" value="C:cytoplasm"/>
    <property type="evidence" value="ECO:0007669"/>
    <property type="project" value="TreeGrafter"/>
</dbReference>
<comment type="catalytic activity">
    <reaction evidence="7">
        <text>[thioredoxin]-disulfide + L-methionine + H2O = L-methionine (S)-S-oxide + [thioredoxin]-dithiol</text>
        <dbReference type="Rhea" id="RHEA:19993"/>
        <dbReference type="Rhea" id="RHEA-COMP:10698"/>
        <dbReference type="Rhea" id="RHEA-COMP:10700"/>
        <dbReference type="ChEBI" id="CHEBI:15377"/>
        <dbReference type="ChEBI" id="CHEBI:29950"/>
        <dbReference type="ChEBI" id="CHEBI:50058"/>
        <dbReference type="ChEBI" id="CHEBI:57844"/>
        <dbReference type="ChEBI" id="CHEBI:58772"/>
        <dbReference type="EC" id="1.8.4.11"/>
    </reaction>
</comment>